<keyword evidence="3" id="KW-1185">Reference proteome</keyword>
<dbReference type="InterPro" id="IPR001763">
    <property type="entry name" value="Rhodanese-like_dom"/>
</dbReference>
<dbReference type="InterPro" id="IPR036873">
    <property type="entry name" value="Rhodanese-like_dom_sf"/>
</dbReference>
<proteinExistence type="predicted"/>
<evidence type="ECO:0000313" key="3">
    <source>
        <dbReference type="Proteomes" id="UP000542342"/>
    </source>
</evidence>
<feature type="domain" description="Rhodanese" evidence="1">
    <location>
        <begin position="16"/>
        <end position="105"/>
    </location>
</feature>
<dbReference type="PANTHER" id="PTHR43031:SF17">
    <property type="entry name" value="SULFURTRANSFERASE YTWF-RELATED"/>
    <property type="match status" value="1"/>
</dbReference>
<name>A0A7V8VEG5_9BACT</name>
<dbReference type="RefSeq" id="WP_194537981.1">
    <property type="nucleotide sequence ID" value="NZ_JACEFB010000006.1"/>
</dbReference>
<dbReference type="SUPFAM" id="SSF52821">
    <property type="entry name" value="Rhodanese/Cell cycle control phosphatase"/>
    <property type="match status" value="1"/>
</dbReference>
<gene>
    <name evidence="2" type="ORF">H0921_10295</name>
</gene>
<evidence type="ECO:0000313" key="2">
    <source>
        <dbReference type="EMBL" id="MBA2226549.1"/>
    </source>
</evidence>
<dbReference type="PANTHER" id="PTHR43031">
    <property type="entry name" value="FAD-DEPENDENT OXIDOREDUCTASE"/>
    <property type="match status" value="1"/>
</dbReference>
<reference evidence="2 3" key="1">
    <citation type="submission" date="2020-07" db="EMBL/GenBank/DDBJ databases">
        <title>Thermogemmata thermophila gen. nov., sp. nov., a novel moderate thermophilic planctomycete from a Kamchatka hot spring.</title>
        <authorList>
            <person name="Elcheninov A.G."/>
            <person name="Podosokorskaya O.A."/>
            <person name="Kovaleva O.L."/>
            <person name="Novikov A."/>
            <person name="Bonch-Osmolovskaya E.A."/>
            <person name="Toshchakov S.V."/>
            <person name="Kublanov I.V."/>
        </authorList>
    </citation>
    <scope>NUCLEOTIDE SEQUENCE [LARGE SCALE GENOMIC DNA]</scope>
    <source>
        <strain evidence="2 3">2918</strain>
    </source>
</reference>
<protein>
    <recommendedName>
        <fullName evidence="1">Rhodanese domain-containing protein</fullName>
    </recommendedName>
</protein>
<dbReference type="PROSITE" id="PS50206">
    <property type="entry name" value="RHODANESE_3"/>
    <property type="match status" value="1"/>
</dbReference>
<dbReference type="EMBL" id="JACEFB010000006">
    <property type="protein sequence ID" value="MBA2226549.1"/>
    <property type="molecule type" value="Genomic_DNA"/>
</dbReference>
<dbReference type="InterPro" id="IPR050229">
    <property type="entry name" value="GlpE_sulfurtransferase"/>
</dbReference>
<comment type="caution">
    <text evidence="2">The sequence shown here is derived from an EMBL/GenBank/DDBJ whole genome shotgun (WGS) entry which is preliminary data.</text>
</comment>
<organism evidence="2 3">
    <name type="scientific">Thermogemmata fonticola</name>
    <dbReference type="NCBI Taxonomy" id="2755323"/>
    <lineage>
        <taxon>Bacteria</taxon>
        <taxon>Pseudomonadati</taxon>
        <taxon>Planctomycetota</taxon>
        <taxon>Planctomycetia</taxon>
        <taxon>Gemmatales</taxon>
        <taxon>Gemmataceae</taxon>
        <taxon>Thermogemmata</taxon>
    </lineage>
</organism>
<dbReference type="Pfam" id="PF00581">
    <property type="entry name" value="Rhodanese"/>
    <property type="match status" value="1"/>
</dbReference>
<accession>A0A7V8VEG5</accession>
<sequence length="107" mass="11784">MIPQIQPQELKLLLERGVPVLLLDVREPQEYAWCHLPGSLHIPLGELPSRVGELNVGEELVVVYCHHGIRSLSGAAILLQAGFPKVASLAGGIDRWSVQIDPSMPRY</sequence>
<dbReference type="AlphaFoldDB" id="A0A7V8VEG5"/>
<dbReference type="SMART" id="SM00450">
    <property type="entry name" value="RHOD"/>
    <property type="match status" value="1"/>
</dbReference>
<evidence type="ECO:0000259" key="1">
    <source>
        <dbReference type="PROSITE" id="PS50206"/>
    </source>
</evidence>
<dbReference type="Proteomes" id="UP000542342">
    <property type="component" value="Unassembled WGS sequence"/>
</dbReference>
<dbReference type="Gene3D" id="3.40.250.10">
    <property type="entry name" value="Rhodanese-like domain"/>
    <property type="match status" value="1"/>
</dbReference>